<evidence type="ECO:0000313" key="2">
    <source>
        <dbReference type="Proteomes" id="UP000427906"/>
    </source>
</evidence>
<evidence type="ECO:0008006" key="3">
    <source>
        <dbReference type="Google" id="ProtNLM"/>
    </source>
</evidence>
<dbReference type="AlphaFoldDB" id="A0A5K7YTG8"/>
<protein>
    <recommendedName>
        <fullName evidence="3">Solute-binding protein family 3/N-terminal domain-containing protein</fullName>
    </recommendedName>
</protein>
<reference evidence="1 2" key="1">
    <citation type="submission" date="2019-11" db="EMBL/GenBank/DDBJ databases">
        <title>Comparative genomics of hydrocarbon-degrading Desulfosarcina strains.</title>
        <authorList>
            <person name="Watanabe M."/>
            <person name="Kojima H."/>
            <person name="Fukui M."/>
        </authorList>
    </citation>
    <scope>NUCLEOTIDE SEQUENCE [LARGE SCALE GENOMIC DNA]</scope>
    <source>
        <strain evidence="1 2">PL12</strain>
    </source>
</reference>
<keyword evidence="2" id="KW-1185">Reference proteome</keyword>
<evidence type="ECO:0000313" key="1">
    <source>
        <dbReference type="EMBL" id="BBO71289.1"/>
    </source>
</evidence>
<dbReference type="KEGG" id="dalk:DSCA_52190"/>
<gene>
    <name evidence="1" type="ORF">DSCA_52190</name>
</gene>
<accession>A0A5K7YTG8</accession>
<dbReference type="Proteomes" id="UP000427906">
    <property type="component" value="Chromosome"/>
</dbReference>
<proteinExistence type="predicted"/>
<dbReference type="EMBL" id="AP021874">
    <property type="protein sequence ID" value="BBO71289.1"/>
    <property type="molecule type" value="Genomic_DNA"/>
</dbReference>
<name>A0A5K7YTG8_9BACT</name>
<sequence>MKWLVLIYTEAFRRLGYELQYDIYPLARLTMMVDAGEVDGEIQRPGEYQAAHQNLIRVDESPASVRYGAYTVKPGIVLQGWNSLKNTSYRVEYRLGASRSEAELKSVVNPGNLSQIAKTEQGLKKLILGRTDVFVDLEHNITNTVKRLDRADFDTSAVYQAGLMQETAMYAYLHKKHSALVPKLASVLKAMKQEGLIEQYRKIALKEE</sequence>
<dbReference type="Gene3D" id="3.40.190.10">
    <property type="entry name" value="Periplasmic binding protein-like II"/>
    <property type="match status" value="2"/>
</dbReference>
<dbReference type="SUPFAM" id="SSF53850">
    <property type="entry name" value="Periplasmic binding protein-like II"/>
    <property type="match status" value="1"/>
</dbReference>
<organism evidence="1 2">
    <name type="scientific">Desulfosarcina alkanivorans</name>
    <dbReference type="NCBI Taxonomy" id="571177"/>
    <lineage>
        <taxon>Bacteria</taxon>
        <taxon>Pseudomonadati</taxon>
        <taxon>Thermodesulfobacteriota</taxon>
        <taxon>Desulfobacteria</taxon>
        <taxon>Desulfobacterales</taxon>
        <taxon>Desulfosarcinaceae</taxon>
        <taxon>Desulfosarcina</taxon>
    </lineage>
</organism>